<proteinExistence type="inferred from homology"/>
<evidence type="ECO:0000313" key="4">
    <source>
        <dbReference type="Proteomes" id="UP000321532"/>
    </source>
</evidence>
<organism evidence="3 4">
    <name type="scientific">Adhaeribacter aerolatus</name>
    <dbReference type="NCBI Taxonomy" id="670289"/>
    <lineage>
        <taxon>Bacteria</taxon>
        <taxon>Pseudomonadati</taxon>
        <taxon>Bacteroidota</taxon>
        <taxon>Cytophagia</taxon>
        <taxon>Cytophagales</taxon>
        <taxon>Hymenobacteraceae</taxon>
        <taxon>Adhaeribacter</taxon>
    </lineage>
</organism>
<dbReference type="CDD" id="cd08897">
    <property type="entry name" value="SRPBCC_CalC_Aha1-like_4"/>
    <property type="match status" value="1"/>
</dbReference>
<gene>
    <name evidence="3" type="ORF">AAE02nite_20260</name>
</gene>
<dbReference type="OrthoDB" id="384974at2"/>
<dbReference type="Proteomes" id="UP000321532">
    <property type="component" value="Unassembled WGS sequence"/>
</dbReference>
<evidence type="ECO:0000313" key="3">
    <source>
        <dbReference type="EMBL" id="GEO04362.1"/>
    </source>
</evidence>
<evidence type="ECO:0000259" key="2">
    <source>
        <dbReference type="Pfam" id="PF08327"/>
    </source>
</evidence>
<feature type="domain" description="Activator of Hsp90 ATPase homologue 1/2-like C-terminal" evidence="2">
    <location>
        <begin position="17"/>
        <end position="139"/>
    </location>
</feature>
<dbReference type="EMBL" id="BJYS01000014">
    <property type="protein sequence ID" value="GEO04362.1"/>
    <property type="molecule type" value="Genomic_DNA"/>
</dbReference>
<dbReference type="Gene3D" id="3.30.530.20">
    <property type="match status" value="2"/>
</dbReference>
<accession>A0A512AXB4</accession>
<dbReference type="Pfam" id="PF08327">
    <property type="entry name" value="AHSA1"/>
    <property type="match status" value="2"/>
</dbReference>
<dbReference type="RefSeq" id="WP_146897630.1">
    <property type="nucleotide sequence ID" value="NZ_BJYS01000014.1"/>
</dbReference>
<protein>
    <recommendedName>
        <fullName evidence="2">Activator of Hsp90 ATPase homologue 1/2-like C-terminal domain-containing protein</fullName>
    </recommendedName>
</protein>
<comment type="caution">
    <text evidence="3">The sequence shown here is derived from an EMBL/GenBank/DDBJ whole genome shotgun (WGS) entry which is preliminary data.</text>
</comment>
<feature type="domain" description="Activator of Hsp90 ATPase homologue 1/2-like C-terminal" evidence="2">
    <location>
        <begin position="155"/>
        <end position="290"/>
    </location>
</feature>
<comment type="similarity">
    <text evidence="1">Belongs to the AHA1 family.</text>
</comment>
<sequence length="296" mass="34066">METTNSTSIKVETTIQAPVEKVWQYWTEPRHITQWNQASDDWHTPRAENDLRVGGAFLSRMEAKDGSFGFDFTGNYTEVQEHQQISYTMEDGRKVQILFEGNGPETTVIETFDAETNHSPEMQQAGWQAILNNFKNYVEASNKFENLHFEINIQANAEQVYRTMLNEKYYAAWTAVFNPTSHYKGSWEKGAKILFLGVDKDGNTEGMISRIKENIPNQFVSIEHLGMVRNEEEITSGAEVKGWAGALENYTFKEANGQTLLLVDLDVNQEYKDYFTQTWPQALQKLKEICEDGKWN</sequence>
<dbReference type="InterPro" id="IPR013538">
    <property type="entry name" value="ASHA1/2-like_C"/>
</dbReference>
<dbReference type="CDD" id="cd07814">
    <property type="entry name" value="SRPBCC_CalC_Aha1-like"/>
    <property type="match status" value="1"/>
</dbReference>
<reference evidence="3 4" key="1">
    <citation type="submission" date="2019-07" db="EMBL/GenBank/DDBJ databases">
        <title>Whole genome shotgun sequence of Adhaeribacter aerolatus NBRC 106133.</title>
        <authorList>
            <person name="Hosoyama A."/>
            <person name="Uohara A."/>
            <person name="Ohji S."/>
            <person name="Ichikawa N."/>
        </authorList>
    </citation>
    <scope>NUCLEOTIDE SEQUENCE [LARGE SCALE GENOMIC DNA]</scope>
    <source>
        <strain evidence="3 4">NBRC 106133</strain>
    </source>
</reference>
<name>A0A512AXB4_9BACT</name>
<dbReference type="AlphaFoldDB" id="A0A512AXB4"/>
<keyword evidence="4" id="KW-1185">Reference proteome</keyword>
<evidence type="ECO:0000256" key="1">
    <source>
        <dbReference type="ARBA" id="ARBA00006817"/>
    </source>
</evidence>
<dbReference type="SUPFAM" id="SSF55961">
    <property type="entry name" value="Bet v1-like"/>
    <property type="match status" value="2"/>
</dbReference>
<dbReference type="InterPro" id="IPR023393">
    <property type="entry name" value="START-like_dom_sf"/>
</dbReference>